<keyword evidence="1" id="KW-0812">Transmembrane</keyword>
<dbReference type="Proteomes" id="UP000002016">
    <property type="component" value="Chromosome"/>
</dbReference>
<dbReference type="InterPro" id="IPR003018">
    <property type="entry name" value="GAF"/>
</dbReference>
<dbReference type="FunFam" id="3.30.70.270:FF:000001">
    <property type="entry name" value="Diguanylate cyclase domain protein"/>
    <property type="match status" value="1"/>
</dbReference>
<evidence type="ECO:0000259" key="2">
    <source>
        <dbReference type="PROSITE" id="PS50887"/>
    </source>
</evidence>
<feature type="domain" description="GGDEF" evidence="2">
    <location>
        <begin position="426"/>
        <end position="557"/>
    </location>
</feature>
<organism evidence="3 4">
    <name type="scientific">Pseudothermotoga lettingae (strain ATCC BAA-301 / DSM 14385 / NBRC 107922 / TMO)</name>
    <name type="common">Thermotoga lettingae</name>
    <dbReference type="NCBI Taxonomy" id="416591"/>
    <lineage>
        <taxon>Bacteria</taxon>
        <taxon>Thermotogati</taxon>
        <taxon>Thermotogota</taxon>
        <taxon>Thermotogae</taxon>
        <taxon>Thermotogales</taxon>
        <taxon>Thermotogaceae</taxon>
        <taxon>Pseudothermotoga</taxon>
    </lineage>
</organism>
<dbReference type="InterPro" id="IPR052163">
    <property type="entry name" value="DGC-Regulatory_Protein"/>
</dbReference>
<keyword evidence="1" id="KW-0472">Membrane</keyword>
<dbReference type="Pfam" id="PF00990">
    <property type="entry name" value="GGDEF"/>
    <property type="match status" value="1"/>
</dbReference>
<dbReference type="PANTHER" id="PTHR46663:SF2">
    <property type="entry name" value="GGDEF DOMAIN-CONTAINING PROTEIN"/>
    <property type="match status" value="1"/>
</dbReference>
<dbReference type="KEGG" id="tle:Tlet_0424"/>
<dbReference type="PANTHER" id="PTHR46663">
    <property type="entry name" value="DIGUANYLATE CYCLASE DGCT-RELATED"/>
    <property type="match status" value="1"/>
</dbReference>
<evidence type="ECO:0000313" key="4">
    <source>
        <dbReference type="Proteomes" id="UP000002016"/>
    </source>
</evidence>
<keyword evidence="4" id="KW-1185">Reference proteome</keyword>
<accession>A8F4A7</accession>
<keyword evidence="1" id="KW-1133">Transmembrane helix</keyword>
<dbReference type="InterPro" id="IPR000160">
    <property type="entry name" value="GGDEF_dom"/>
</dbReference>
<dbReference type="EMBL" id="CP000812">
    <property type="protein sequence ID" value="ABV32991.1"/>
    <property type="molecule type" value="Genomic_DNA"/>
</dbReference>
<dbReference type="NCBIfam" id="TIGR00254">
    <property type="entry name" value="GGDEF"/>
    <property type="match status" value="1"/>
</dbReference>
<sequence length="561" mass="64486" precursor="true">MGETLLSKLNKLLIFLIALCIFLLSLYIFYLSNSTKARQRIIQAEKTLKGAVEFVGMTVHENFFRDDNVYRAVIQEDEVFLKQKLQEIIDKYPNVIRVYIEEVEQEYLNSLEIFTVDIVNGNFRLSFKICKKDLSAYVSGKLARVILNAQQFINSLGFDDIQINGASYEYSGPLISSLEILTSALIALCSTFIFAFVARWRKLNLEKRYHEKLHRRTLCQEAILNFTKIVLSGQVEDSYQFLLEKAVELVPGAQAGSLLMKKNDVFVLTHVAGYDPKIAGKMFFKPHELAQQIDGRIRIIKDLHQINTQNLDEVRKEFLYSVDKVAKIKSLLSIPIIAKDEVVAFLNLDNFENENAFNEEAVNIAELFAGHVGVLFERMRLEEELKIQKQLMEYLSYHDPLTDLPNRRMLEEYVEKTFAIASRENKPVCVIYMDLYKFKDVNDTFGHPVGDDLLKILGNRLKKEIRRGDMVARFGGDEFVFVLYDVSVEGAIEFSRRLLEFIQKPIVLQNKIFTISANLGIAVYPADGDNFETVLRNADMALYTAKRKEQPFAIFSQISQS</sequence>
<name>A8F4A7_PSELT</name>
<reference evidence="3 4" key="1">
    <citation type="submission" date="2007-08" db="EMBL/GenBank/DDBJ databases">
        <title>Complete sequence of Thermotoga lettingae TMO.</title>
        <authorList>
            <consortium name="US DOE Joint Genome Institute"/>
            <person name="Copeland A."/>
            <person name="Lucas S."/>
            <person name="Lapidus A."/>
            <person name="Barry K."/>
            <person name="Glavina del Rio T."/>
            <person name="Dalin E."/>
            <person name="Tice H."/>
            <person name="Pitluck S."/>
            <person name="Foster B."/>
            <person name="Bruce D."/>
            <person name="Schmutz J."/>
            <person name="Larimer F."/>
            <person name="Land M."/>
            <person name="Hauser L."/>
            <person name="Kyrpides N."/>
            <person name="Mikhailova N."/>
            <person name="Nelson K."/>
            <person name="Gogarten J.P."/>
            <person name="Noll K."/>
            <person name="Richardson P."/>
        </authorList>
    </citation>
    <scope>NUCLEOTIDE SEQUENCE [LARGE SCALE GENOMIC DNA]</scope>
    <source>
        <strain evidence="4">ATCC BAA-301 / DSM 14385 / NBRC 107922 / TMO</strain>
    </source>
</reference>
<dbReference type="InterPro" id="IPR029787">
    <property type="entry name" value="Nucleotide_cyclase"/>
</dbReference>
<dbReference type="Gene3D" id="3.30.70.270">
    <property type="match status" value="1"/>
</dbReference>
<feature type="transmembrane region" description="Helical" evidence="1">
    <location>
        <begin position="12"/>
        <end position="30"/>
    </location>
</feature>
<dbReference type="Gene3D" id="3.30.450.40">
    <property type="match status" value="1"/>
</dbReference>
<dbReference type="HOGENOM" id="CLU_485605_0_0_0"/>
<gene>
    <name evidence="3" type="ordered locus">Tlet_0424</name>
</gene>
<dbReference type="Pfam" id="PF13185">
    <property type="entry name" value="GAF_2"/>
    <property type="match status" value="1"/>
</dbReference>
<dbReference type="AlphaFoldDB" id="A8F4A7"/>
<dbReference type="CDD" id="cd01949">
    <property type="entry name" value="GGDEF"/>
    <property type="match status" value="1"/>
</dbReference>
<protein>
    <submittedName>
        <fullName evidence="3">Diguanylate cyclase</fullName>
    </submittedName>
</protein>
<dbReference type="SUPFAM" id="SSF55781">
    <property type="entry name" value="GAF domain-like"/>
    <property type="match status" value="1"/>
</dbReference>
<dbReference type="SUPFAM" id="SSF55073">
    <property type="entry name" value="Nucleotide cyclase"/>
    <property type="match status" value="1"/>
</dbReference>
<proteinExistence type="predicted"/>
<dbReference type="PROSITE" id="PS50887">
    <property type="entry name" value="GGDEF"/>
    <property type="match status" value="1"/>
</dbReference>
<evidence type="ECO:0000256" key="1">
    <source>
        <dbReference type="SAM" id="Phobius"/>
    </source>
</evidence>
<dbReference type="SMART" id="SM00267">
    <property type="entry name" value="GGDEF"/>
    <property type="match status" value="1"/>
</dbReference>
<evidence type="ECO:0000313" key="3">
    <source>
        <dbReference type="EMBL" id="ABV32991.1"/>
    </source>
</evidence>
<dbReference type="eggNOG" id="COG2199">
    <property type="taxonomic scope" value="Bacteria"/>
</dbReference>
<dbReference type="STRING" id="416591.Tlet_0424"/>
<reference evidence="3 4" key="2">
    <citation type="journal article" date="2009" name="Proc. Natl. Acad. Sci. U.S.A.">
        <title>On the chimeric nature, thermophilic origin, and phylogenetic placement of the Thermotogales.</title>
        <authorList>
            <person name="Zhaxybayeva O."/>
            <person name="Swithers K.S."/>
            <person name="Lapierre P."/>
            <person name="Fournier G.P."/>
            <person name="Bickhart D.M."/>
            <person name="DeBoy R.T."/>
            <person name="Nelson K.E."/>
            <person name="Nesbo C.L."/>
            <person name="Doolittle W.F."/>
            <person name="Gogarten J.P."/>
            <person name="Noll K.M."/>
        </authorList>
    </citation>
    <scope>NUCLEOTIDE SEQUENCE [LARGE SCALE GENOMIC DNA]</scope>
    <source>
        <strain evidence="4">ATCC BAA-301 / DSM 14385 / NBRC 107922 / TMO</strain>
    </source>
</reference>
<dbReference type="InterPro" id="IPR043128">
    <property type="entry name" value="Rev_trsase/Diguanyl_cyclase"/>
</dbReference>
<dbReference type="InterPro" id="IPR029016">
    <property type="entry name" value="GAF-like_dom_sf"/>
</dbReference>